<keyword evidence="9" id="KW-0175">Coiled coil</keyword>
<keyword evidence="8" id="KW-0902">Two-component regulatory system</keyword>
<dbReference type="InterPro" id="IPR003594">
    <property type="entry name" value="HATPase_dom"/>
</dbReference>
<feature type="coiled-coil region" evidence="9">
    <location>
        <begin position="175"/>
        <end position="205"/>
    </location>
</feature>
<dbReference type="GO" id="GO:0005524">
    <property type="term" value="F:ATP binding"/>
    <property type="evidence" value="ECO:0007669"/>
    <property type="project" value="UniProtKB-KW"/>
</dbReference>
<reference evidence="12" key="1">
    <citation type="submission" date="2020-06" db="EMBL/GenBank/DDBJ databases">
        <title>Paenibacillus sp. nov., isolated from soil.</title>
        <authorList>
            <person name="Seo Y.L."/>
        </authorList>
    </citation>
    <scope>NUCLEOTIDE SEQUENCE [LARGE SCALE GENOMIC DNA]</scope>
    <source>
        <strain evidence="12">JW14</strain>
    </source>
</reference>
<dbReference type="GO" id="GO:0000155">
    <property type="term" value="F:phosphorelay sensor kinase activity"/>
    <property type="evidence" value="ECO:0007669"/>
    <property type="project" value="InterPro"/>
</dbReference>
<evidence type="ECO:0000256" key="5">
    <source>
        <dbReference type="ARBA" id="ARBA00022741"/>
    </source>
</evidence>
<dbReference type="InterPro" id="IPR050482">
    <property type="entry name" value="Sensor_HK_TwoCompSys"/>
</dbReference>
<feature type="transmembrane region" description="Helical" evidence="10">
    <location>
        <begin position="21"/>
        <end position="40"/>
    </location>
</feature>
<dbReference type="PANTHER" id="PTHR24421">
    <property type="entry name" value="NITRATE/NITRITE SENSOR PROTEIN NARX-RELATED"/>
    <property type="match status" value="1"/>
</dbReference>
<protein>
    <recommendedName>
        <fullName evidence="2">histidine kinase</fullName>
        <ecNumber evidence="2">2.7.13.3</ecNumber>
    </recommendedName>
</protein>
<dbReference type="Gene3D" id="1.20.5.1930">
    <property type="match status" value="1"/>
</dbReference>
<accession>A0A850ELX2</accession>
<evidence type="ECO:0000256" key="8">
    <source>
        <dbReference type="ARBA" id="ARBA00023012"/>
    </source>
</evidence>
<dbReference type="AlphaFoldDB" id="A0A850ELX2"/>
<comment type="catalytic activity">
    <reaction evidence="1">
        <text>ATP + protein L-histidine = ADP + protein N-phospho-L-histidine.</text>
        <dbReference type="EC" id="2.7.13.3"/>
    </reaction>
</comment>
<evidence type="ECO:0000259" key="11">
    <source>
        <dbReference type="PROSITE" id="PS50109"/>
    </source>
</evidence>
<evidence type="ECO:0000313" key="13">
    <source>
        <dbReference type="Proteomes" id="UP000564806"/>
    </source>
</evidence>
<dbReference type="Pfam" id="PF02518">
    <property type="entry name" value="HATPase_c"/>
    <property type="match status" value="1"/>
</dbReference>
<dbReference type="Pfam" id="PF07730">
    <property type="entry name" value="HisKA_3"/>
    <property type="match status" value="1"/>
</dbReference>
<dbReference type="InterPro" id="IPR011712">
    <property type="entry name" value="Sig_transdc_His_kin_sub3_dim/P"/>
</dbReference>
<feature type="transmembrane region" description="Helical" evidence="10">
    <location>
        <begin position="144"/>
        <end position="161"/>
    </location>
</feature>
<keyword evidence="4" id="KW-0808">Transferase</keyword>
<comment type="caution">
    <text evidence="12">The sequence shown here is derived from an EMBL/GenBank/DDBJ whole genome shotgun (WGS) entry which is preliminary data.</text>
</comment>
<dbReference type="EC" id="2.7.13.3" evidence="2"/>
<keyword evidence="3" id="KW-0597">Phosphoprotein</keyword>
<dbReference type="Proteomes" id="UP000564806">
    <property type="component" value="Unassembled WGS sequence"/>
</dbReference>
<keyword evidence="5" id="KW-0547">Nucleotide-binding</keyword>
<keyword evidence="7" id="KW-0067">ATP-binding</keyword>
<gene>
    <name evidence="12" type="ORF">HPT30_10270</name>
</gene>
<dbReference type="InterPro" id="IPR005467">
    <property type="entry name" value="His_kinase_dom"/>
</dbReference>
<dbReference type="CDD" id="cd16917">
    <property type="entry name" value="HATPase_UhpB-NarQ-NarX-like"/>
    <property type="match status" value="1"/>
</dbReference>
<keyword evidence="13" id="KW-1185">Reference proteome</keyword>
<evidence type="ECO:0000256" key="2">
    <source>
        <dbReference type="ARBA" id="ARBA00012438"/>
    </source>
</evidence>
<keyword evidence="10" id="KW-0472">Membrane</keyword>
<feature type="domain" description="Histidine kinase" evidence="11">
    <location>
        <begin position="225"/>
        <end position="409"/>
    </location>
</feature>
<sequence>MKIKQKRSALLGFLLTHQRKIVLSLILLYTLNVVPQIIVYSSRFPAAGPAVGILAVLIYLVLLWLPASIVKAYWRGTMILLSWLMTLLYCQMSSTSVPLIVFVFYLIGYATLRLPLFFSVLLGVMMISGDALIFFLSGVQKNDILVASVLHMGTYIIFWGVRVRREATQSRMLHYEQLQAVHTELEQAHHQLQHTHNELEEATVQLLRYAVLEERTRISRDLHDSIGHGLTSVIVQLQALPFMMKSDAAEGERSLRTVLDVARHCLQDVRSVVRQMATDEARLGFVALQSLVKQVQEQAGLTIELSADEDDHEWGTEISELLYRVLQEALTNVIRHAGASHVEVGIISDDRGLTLTVADNGIWQAATTLQPGFGLTSMEARCERAGGTLTIQGVQPHGMRLVVTLPLGDEEERQEERA</sequence>
<keyword evidence="10" id="KW-0812">Transmembrane</keyword>
<evidence type="ECO:0000256" key="3">
    <source>
        <dbReference type="ARBA" id="ARBA00022553"/>
    </source>
</evidence>
<evidence type="ECO:0000256" key="4">
    <source>
        <dbReference type="ARBA" id="ARBA00022679"/>
    </source>
</evidence>
<feature type="transmembrane region" description="Helical" evidence="10">
    <location>
        <begin position="46"/>
        <end position="67"/>
    </location>
</feature>
<keyword evidence="10" id="KW-1133">Transmembrane helix</keyword>
<name>A0A850ELX2_9BACL</name>
<evidence type="ECO:0000256" key="10">
    <source>
        <dbReference type="SAM" id="Phobius"/>
    </source>
</evidence>
<evidence type="ECO:0000256" key="6">
    <source>
        <dbReference type="ARBA" id="ARBA00022777"/>
    </source>
</evidence>
<proteinExistence type="predicted"/>
<feature type="transmembrane region" description="Helical" evidence="10">
    <location>
        <begin position="114"/>
        <end position="137"/>
    </location>
</feature>
<feature type="transmembrane region" description="Helical" evidence="10">
    <location>
        <begin position="79"/>
        <end position="108"/>
    </location>
</feature>
<organism evidence="12 13">
    <name type="scientific">Paenibacillus agri</name>
    <dbReference type="NCBI Taxonomy" id="2744309"/>
    <lineage>
        <taxon>Bacteria</taxon>
        <taxon>Bacillati</taxon>
        <taxon>Bacillota</taxon>
        <taxon>Bacilli</taxon>
        <taxon>Bacillales</taxon>
        <taxon>Paenibacillaceae</taxon>
        <taxon>Paenibacillus</taxon>
    </lineage>
</organism>
<dbReference type="InterPro" id="IPR036890">
    <property type="entry name" value="HATPase_C_sf"/>
</dbReference>
<dbReference type="PROSITE" id="PS50109">
    <property type="entry name" value="HIS_KIN"/>
    <property type="match status" value="1"/>
</dbReference>
<evidence type="ECO:0000256" key="1">
    <source>
        <dbReference type="ARBA" id="ARBA00000085"/>
    </source>
</evidence>
<dbReference type="SMART" id="SM00387">
    <property type="entry name" value="HATPase_c"/>
    <property type="match status" value="1"/>
</dbReference>
<dbReference type="RefSeq" id="WP_175371302.1">
    <property type="nucleotide sequence ID" value="NZ_JABWCS010000203.1"/>
</dbReference>
<evidence type="ECO:0000256" key="7">
    <source>
        <dbReference type="ARBA" id="ARBA00022840"/>
    </source>
</evidence>
<dbReference type="Gene3D" id="3.30.565.10">
    <property type="entry name" value="Histidine kinase-like ATPase, C-terminal domain"/>
    <property type="match status" value="1"/>
</dbReference>
<dbReference type="GO" id="GO:0046983">
    <property type="term" value="F:protein dimerization activity"/>
    <property type="evidence" value="ECO:0007669"/>
    <property type="project" value="InterPro"/>
</dbReference>
<dbReference type="PANTHER" id="PTHR24421:SF10">
    <property type="entry name" value="NITRATE_NITRITE SENSOR PROTEIN NARQ"/>
    <property type="match status" value="1"/>
</dbReference>
<dbReference type="GO" id="GO:0016020">
    <property type="term" value="C:membrane"/>
    <property type="evidence" value="ECO:0007669"/>
    <property type="project" value="InterPro"/>
</dbReference>
<evidence type="ECO:0000313" key="12">
    <source>
        <dbReference type="EMBL" id="NUU60729.1"/>
    </source>
</evidence>
<keyword evidence="6 12" id="KW-0418">Kinase</keyword>
<evidence type="ECO:0000256" key="9">
    <source>
        <dbReference type="SAM" id="Coils"/>
    </source>
</evidence>
<dbReference type="EMBL" id="JABWCS010000203">
    <property type="protein sequence ID" value="NUU60729.1"/>
    <property type="molecule type" value="Genomic_DNA"/>
</dbReference>
<dbReference type="SUPFAM" id="SSF55874">
    <property type="entry name" value="ATPase domain of HSP90 chaperone/DNA topoisomerase II/histidine kinase"/>
    <property type="match status" value="1"/>
</dbReference>